<protein>
    <recommendedName>
        <fullName evidence="2">SERTA domain-containing protein</fullName>
    </recommendedName>
</protein>
<evidence type="ECO:0000259" key="2">
    <source>
        <dbReference type="PROSITE" id="PS51053"/>
    </source>
</evidence>
<organism evidence="3 4">
    <name type="scientific">Phrynocephalus forsythii</name>
    <dbReference type="NCBI Taxonomy" id="171643"/>
    <lineage>
        <taxon>Eukaryota</taxon>
        <taxon>Metazoa</taxon>
        <taxon>Chordata</taxon>
        <taxon>Craniata</taxon>
        <taxon>Vertebrata</taxon>
        <taxon>Euteleostomi</taxon>
        <taxon>Lepidosauria</taxon>
        <taxon>Squamata</taxon>
        <taxon>Bifurcata</taxon>
        <taxon>Unidentata</taxon>
        <taxon>Episquamata</taxon>
        <taxon>Toxicofera</taxon>
        <taxon>Iguania</taxon>
        <taxon>Acrodonta</taxon>
        <taxon>Agamidae</taxon>
        <taxon>Agaminae</taxon>
        <taxon>Phrynocephalus</taxon>
    </lineage>
</organism>
<dbReference type="InterPro" id="IPR009263">
    <property type="entry name" value="SERTA_dom"/>
</dbReference>
<name>A0A9Q0X8Y1_9SAUR</name>
<evidence type="ECO:0000256" key="1">
    <source>
        <dbReference type="SAM" id="MobiDB-lite"/>
    </source>
</evidence>
<keyword evidence="4" id="KW-1185">Reference proteome</keyword>
<feature type="compositionally biased region" description="Low complexity" evidence="1">
    <location>
        <begin position="75"/>
        <end position="92"/>
    </location>
</feature>
<gene>
    <name evidence="3" type="ORF">JRQ81_011358</name>
</gene>
<dbReference type="PANTHER" id="PTHR16277">
    <property type="entry name" value="CELL DIVISION CYCLE ASSOCIATED PROTEIN 4/SERTA DOMAIN-CONTAINING PROTEIN 2"/>
    <property type="match status" value="1"/>
</dbReference>
<comment type="caution">
    <text evidence="3">The sequence shown here is derived from an EMBL/GenBank/DDBJ whole genome shotgun (WGS) entry which is preliminary data.</text>
</comment>
<dbReference type="PANTHER" id="PTHR16277:SF12">
    <property type="entry name" value="SERTA DOMAIN-CONTAINING PROTEIN 1"/>
    <property type="match status" value="1"/>
</dbReference>
<dbReference type="PROSITE" id="PS51053">
    <property type="entry name" value="SERTA"/>
    <property type="match status" value="1"/>
</dbReference>
<sequence>MLAKGVKRKRSEDEADPPTATPSSSLFSLSVAKLHHSLQRMDPNLRHLVLVANMLRRLQGETQLASDPISPVALSEAEPPAVEAGVPASSPSDTCKSPLPAPPPAPQVDDLQFPSMDLSIFSTLLEDLSGTEGLGDPLHPSLSQPEGLLCSEPTRTSHQAPPGPLEILGPGGYLLEDGLEDIFEDIDTSMYDSELWSPASLPNLKEGFSSSVQERPDLADLDYLMDFLVEAQEL</sequence>
<evidence type="ECO:0000313" key="4">
    <source>
        <dbReference type="Proteomes" id="UP001142489"/>
    </source>
</evidence>
<feature type="region of interest" description="Disordered" evidence="1">
    <location>
        <begin position="1"/>
        <end position="25"/>
    </location>
</feature>
<accession>A0A9Q0X8Y1</accession>
<dbReference type="OrthoDB" id="6083860at2759"/>
<feature type="domain" description="SERTA" evidence="2">
    <location>
        <begin position="19"/>
        <end position="66"/>
    </location>
</feature>
<evidence type="ECO:0000313" key="3">
    <source>
        <dbReference type="EMBL" id="KAJ7303850.1"/>
    </source>
</evidence>
<reference evidence="3" key="1">
    <citation type="journal article" date="2023" name="DNA Res.">
        <title>Chromosome-level genome assembly of Phrynocephalus forsythii using third-generation DNA sequencing and Hi-C analysis.</title>
        <authorList>
            <person name="Qi Y."/>
            <person name="Zhao W."/>
            <person name="Zhao Y."/>
            <person name="Niu C."/>
            <person name="Cao S."/>
            <person name="Zhang Y."/>
        </authorList>
    </citation>
    <scope>NUCLEOTIDE SEQUENCE</scope>
    <source>
        <tissue evidence="3">Muscle</tissue>
    </source>
</reference>
<dbReference type="AlphaFoldDB" id="A0A9Q0X8Y1"/>
<dbReference type="Pfam" id="PF06031">
    <property type="entry name" value="SERTA"/>
    <property type="match status" value="1"/>
</dbReference>
<proteinExistence type="predicted"/>
<dbReference type="EMBL" id="JAPFRF010000023">
    <property type="protein sequence ID" value="KAJ7303850.1"/>
    <property type="molecule type" value="Genomic_DNA"/>
</dbReference>
<feature type="region of interest" description="Disordered" evidence="1">
    <location>
        <begin position="69"/>
        <end position="106"/>
    </location>
</feature>
<dbReference type="GO" id="GO:0005634">
    <property type="term" value="C:nucleus"/>
    <property type="evidence" value="ECO:0007669"/>
    <property type="project" value="TreeGrafter"/>
</dbReference>
<dbReference type="InterPro" id="IPR052262">
    <property type="entry name" value="E2F-SERTA_domain_protein"/>
</dbReference>
<dbReference type="Proteomes" id="UP001142489">
    <property type="component" value="Unassembled WGS sequence"/>
</dbReference>